<organism evidence="1">
    <name type="scientific">Vibrio sp. HB236076</name>
    <dbReference type="NCBI Taxonomy" id="3232307"/>
    <lineage>
        <taxon>Bacteria</taxon>
        <taxon>Pseudomonadati</taxon>
        <taxon>Pseudomonadota</taxon>
        <taxon>Gammaproteobacteria</taxon>
        <taxon>Vibrionales</taxon>
        <taxon>Vibrionaceae</taxon>
        <taxon>Vibrio</taxon>
    </lineage>
</organism>
<dbReference type="EMBL" id="CP162601">
    <property type="protein sequence ID" value="XDK23928.1"/>
    <property type="molecule type" value="Genomic_DNA"/>
</dbReference>
<proteinExistence type="predicted"/>
<dbReference type="KEGG" id="vih:AB0763_06685"/>
<gene>
    <name evidence="1" type="ORF">AB0763_06685</name>
</gene>
<accession>A0AB39HC45</accession>
<dbReference type="AlphaFoldDB" id="A0AB39HC45"/>
<dbReference type="RefSeq" id="WP_306099972.1">
    <property type="nucleotide sequence ID" value="NZ_CP162601.1"/>
</dbReference>
<name>A0AB39HC45_9VIBR</name>
<reference evidence="1" key="1">
    <citation type="submission" date="2024-07" db="EMBL/GenBank/DDBJ databases">
        <title>Genome Analysis of a Potential Novel Vibrio Species Secreting pH- and Thermo-stable Alginate Lyase and its Application in Producing Alginate Oligosaccharides.</title>
        <authorList>
            <person name="Huang H."/>
            <person name="Bao K."/>
        </authorList>
    </citation>
    <scope>NUCLEOTIDE SEQUENCE</scope>
    <source>
        <strain evidence="1">HB236076</strain>
    </source>
</reference>
<sequence length="95" mass="11201">MIFKVHTLVKLIVNRKLEGFKIISDEEKVKSGKTFNTLVFQFEGKLYRVDYQDVYWRSYTVGLLGAEGTKIDCPVVYPTERTEIIYLTEEEMKNR</sequence>
<protein>
    <submittedName>
        <fullName evidence="1">Uncharacterized protein</fullName>
    </submittedName>
</protein>
<evidence type="ECO:0000313" key="1">
    <source>
        <dbReference type="EMBL" id="XDK23928.1"/>
    </source>
</evidence>